<dbReference type="Pfam" id="PF00535">
    <property type="entry name" value="Glycos_transf_2"/>
    <property type="match status" value="1"/>
</dbReference>
<keyword evidence="3" id="KW-1185">Reference proteome</keyword>
<reference evidence="2 3" key="1">
    <citation type="submission" date="2020-08" db="EMBL/GenBank/DDBJ databases">
        <title>Genomic Encyclopedia of Type Strains, Phase IV (KMG-IV): sequencing the most valuable type-strain genomes for metagenomic binning, comparative biology and taxonomic classification.</title>
        <authorList>
            <person name="Goeker M."/>
        </authorList>
    </citation>
    <scope>NUCLEOTIDE SEQUENCE [LARGE SCALE GENOMIC DNA]</scope>
    <source>
        <strain evidence="2 3">DSM 45615</strain>
    </source>
</reference>
<dbReference type="PANTHER" id="PTHR22916">
    <property type="entry name" value="GLYCOSYLTRANSFERASE"/>
    <property type="match status" value="1"/>
</dbReference>
<evidence type="ECO:0000313" key="2">
    <source>
        <dbReference type="EMBL" id="MBB5139341.1"/>
    </source>
</evidence>
<dbReference type="AlphaFoldDB" id="A0A840PNI5"/>
<sequence>MPQPLLSVVVPYYNVEKYVGECLDSIAGQTLRDLEVICVDDGSADGSAEIVRARAAADDRITVLVQPNRGLGPARNAGVARARGRYLAFADSDDVVPPDAYATMVASLEETGSDLACGNVRRLQGDRLTQSYAHREAFRATVRRTHVREHRDLVRDRMAWNKVFRRAFWDRHGLAFPARLYEDQPVTIPAHVLARTVDVLSDVVYHWREREEGTSSITQRRLEPGNLRDRLLSVRDTAAFLAAHAPELKPLLDRESMEIDLKVAVEAMPLLAGPEREELLALARGYLDGVAAATWGDVPALTRLQLRLLQRGLIEEIAPVLAYEEGADLGTTTAAGAVADERRVRVRPRGLLRRRWYADYPLYGDPRLPADCHDVTGELKLAGEIDRVAWREERLVADGRIWVPGVVARDLRGARLALALRQGPPGGADGPRLPVAAWRVSARPRDGFAVRDDGATIAFTADLTAALDESGEQNPAVPHEGLWQLHAELQARGLRLAASLKGQVGDEIYALGPLRIGDGLWLIPSIGPGRRFRLKVRQAKAAVTACAIESGRLVISGWARGPAADAATITASGSDLMAFPARMRDDGAGGATFTAVIPLGSGDFGEGGRRLVLQRPGGSGTPLAFDAAAHIGGTTGPRRYIVTRSGQCHLILRERTDIR</sequence>
<dbReference type="GO" id="GO:0016758">
    <property type="term" value="F:hexosyltransferase activity"/>
    <property type="evidence" value="ECO:0007669"/>
    <property type="project" value="UniProtKB-ARBA"/>
</dbReference>
<dbReference type="InterPro" id="IPR001173">
    <property type="entry name" value="Glyco_trans_2-like"/>
</dbReference>
<dbReference type="InterPro" id="IPR029044">
    <property type="entry name" value="Nucleotide-diphossugar_trans"/>
</dbReference>
<dbReference type="Gene3D" id="3.90.550.10">
    <property type="entry name" value="Spore Coat Polysaccharide Biosynthesis Protein SpsA, Chain A"/>
    <property type="match status" value="1"/>
</dbReference>
<comment type="caution">
    <text evidence="2">The sequence shown here is derived from an EMBL/GenBank/DDBJ whole genome shotgun (WGS) entry which is preliminary data.</text>
</comment>
<evidence type="ECO:0000259" key="1">
    <source>
        <dbReference type="Pfam" id="PF00535"/>
    </source>
</evidence>
<feature type="domain" description="Glycosyltransferase 2-like" evidence="1">
    <location>
        <begin position="7"/>
        <end position="167"/>
    </location>
</feature>
<evidence type="ECO:0000313" key="3">
    <source>
        <dbReference type="Proteomes" id="UP000578449"/>
    </source>
</evidence>
<gene>
    <name evidence="2" type="ORF">HNP84_009104</name>
</gene>
<dbReference type="Proteomes" id="UP000578449">
    <property type="component" value="Unassembled WGS sequence"/>
</dbReference>
<dbReference type="GO" id="GO:0047355">
    <property type="term" value="F:CDP-glycerol glycerophosphotransferase activity"/>
    <property type="evidence" value="ECO:0007669"/>
    <property type="project" value="UniProtKB-EC"/>
</dbReference>
<dbReference type="EC" id="2.7.8.12" evidence="2"/>
<dbReference type="CDD" id="cd00761">
    <property type="entry name" value="Glyco_tranf_GTA_type"/>
    <property type="match status" value="1"/>
</dbReference>
<protein>
    <submittedName>
        <fullName evidence="2">CDP-glycerol glycerophosphotransferase</fullName>
        <ecNumber evidence="2">2.7.8.12</ecNumber>
    </submittedName>
</protein>
<name>A0A840PNI5_9ACTN</name>
<dbReference type="EMBL" id="JACHGN010000029">
    <property type="protein sequence ID" value="MBB5139341.1"/>
    <property type="molecule type" value="Genomic_DNA"/>
</dbReference>
<organism evidence="2 3">
    <name type="scientific">Thermocatellispora tengchongensis</name>
    <dbReference type="NCBI Taxonomy" id="1073253"/>
    <lineage>
        <taxon>Bacteria</taxon>
        <taxon>Bacillati</taxon>
        <taxon>Actinomycetota</taxon>
        <taxon>Actinomycetes</taxon>
        <taxon>Streptosporangiales</taxon>
        <taxon>Streptosporangiaceae</taxon>
        <taxon>Thermocatellispora</taxon>
    </lineage>
</organism>
<dbReference type="PANTHER" id="PTHR22916:SF3">
    <property type="entry name" value="UDP-GLCNAC:BETAGAL BETA-1,3-N-ACETYLGLUCOSAMINYLTRANSFERASE-LIKE PROTEIN 1"/>
    <property type="match status" value="1"/>
</dbReference>
<accession>A0A840PNI5</accession>
<dbReference type="RefSeq" id="WP_185056177.1">
    <property type="nucleotide sequence ID" value="NZ_BAABIX010000029.1"/>
</dbReference>
<proteinExistence type="predicted"/>
<dbReference type="SUPFAM" id="SSF53448">
    <property type="entry name" value="Nucleotide-diphospho-sugar transferases"/>
    <property type="match status" value="1"/>
</dbReference>
<keyword evidence="2" id="KW-0808">Transferase</keyword>